<dbReference type="SMART" id="SM00449">
    <property type="entry name" value="SPRY"/>
    <property type="match status" value="1"/>
</dbReference>
<keyword evidence="14" id="KW-1185">Reference proteome</keyword>
<dbReference type="InterPro" id="IPR013083">
    <property type="entry name" value="Znf_RING/FYVE/PHD"/>
</dbReference>
<dbReference type="InterPro" id="IPR006574">
    <property type="entry name" value="PRY"/>
</dbReference>
<dbReference type="InterPro" id="IPR003879">
    <property type="entry name" value="Butyrophylin_SPRY"/>
</dbReference>
<reference evidence="13" key="2">
    <citation type="submission" date="2025-08" db="UniProtKB">
        <authorList>
            <consortium name="Ensembl"/>
        </authorList>
    </citation>
    <scope>IDENTIFICATION</scope>
</reference>
<dbReference type="SUPFAM" id="SSF57850">
    <property type="entry name" value="RING/U-box"/>
    <property type="match status" value="1"/>
</dbReference>
<evidence type="ECO:0000256" key="7">
    <source>
        <dbReference type="ARBA" id="ARBA00022859"/>
    </source>
</evidence>
<keyword evidence="2" id="KW-0399">Innate immunity</keyword>
<keyword evidence="4" id="KW-0479">Metal-binding</keyword>
<accession>L7MZU5</accession>
<dbReference type="InterPro" id="IPR027370">
    <property type="entry name" value="Znf-RING_euk"/>
</dbReference>
<protein>
    <submittedName>
        <fullName evidence="13">Uncharacterized protein</fullName>
    </submittedName>
</protein>
<feature type="domain" description="RING-type" evidence="11">
    <location>
        <begin position="64"/>
        <end position="106"/>
    </location>
</feature>
<evidence type="ECO:0000256" key="9">
    <source>
        <dbReference type="PROSITE-ProRule" id="PRU00175"/>
    </source>
</evidence>
<dbReference type="SMART" id="SM00184">
    <property type="entry name" value="RING"/>
    <property type="match status" value="1"/>
</dbReference>
<dbReference type="Pfam" id="PF13445">
    <property type="entry name" value="zf-RING_UBOX"/>
    <property type="match status" value="1"/>
</dbReference>
<dbReference type="PROSITE" id="PS50089">
    <property type="entry name" value="ZF_RING_2"/>
    <property type="match status" value="1"/>
</dbReference>
<dbReference type="GeneTree" id="ENSGT00940000164538"/>
<keyword evidence="3" id="KW-0528">Neurotoxin</keyword>
<organism evidence="13 14">
    <name type="scientific">Anolis carolinensis</name>
    <name type="common">Green anole</name>
    <name type="synonym">American chameleon</name>
    <dbReference type="NCBI Taxonomy" id="28377"/>
    <lineage>
        <taxon>Eukaryota</taxon>
        <taxon>Metazoa</taxon>
        <taxon>Chordata</taxon>
        <taxon>Craniata</taxon>
        <taxon>Vertebrata</taxon>
        <taxon>Euteleostomi</taxon>
        <taxon>Lepidosauria</taxon>
        <taxon>Squamata</taxon>
        <taxon>Bifurcata</taxon>
        <taxon>Unidentata</taxon>
        <taxon>Episquamata</taxon>
        <taxon>Toxicofera</taxon>
        <taxon>Iguania</taxon>
        <taxon>Dactyloidae</taxon>
        <taxon>Anolis</taxon>
    </lineage>
</organism>
<dbReference type="GO" id="GO:0045087">
    <property type="term" value="P:innate immune response"/>
    <property type="evidence" value="ECO:0007669"/>
    <property type="project" value="UniProtKB-KW"/>
</dbReference>
<comment type="similarity">
    <text evidence="1">Belongs to the ohanin/vespryn family.</text>
</comment>
<sequence length="550" mass="61773">MDSSASFSERKLKLFLFWLLFKVQKDLSLDKRNRKSFAALPLPGAMADAAALHLDKNLQDELTCCFCLDLFSSPVLIARCSHNFCRECILQHCKKMAGEASCPKCRGKLHPKDLVDNRSLANVVEIIQQMKKAPRKEDCGQEGVAPTLREVQGGSGSAGPLHQLKDTVKLNVLPQEIEKTLEAIATWNKDSAEMMHYVSHVKSSIAEAFNFVKTYINDQEKMVLNVIEKEYVAAQQKRDTMSEQLVVRIDQLLELQKDTMKNTSLEEKVTIGDPIKVNEVTFSVQKINSIASTVEEFKRNLEKLVVGNNSAQPNESTLGTSQSQSQMDVAEDEAASTSDSSQSQNSLLESVCSSPVMTSPTDKPLLIVSSRFSQWAADVVFDLQRINTRLELSEDKRKVMVSRFPPKYERSAKRFRISQVMGSPGFSEGCHYWEVSTRYSTGWAIGLTHKEIGSCDKLGRTGLSWCIEWSNGRLSAWHGNQETHICHEKPLQVGVFLDIPRNCASFHSLTDEETCLHTFEINVAKTVYPAFWIFGMEVGRSLTINNIRQC</sequence>
<dbReference type="InterPro" id="IPR001870">
    <property type="entry name" value="B30.2/SPRY"/>
</dbReference>
<reference evidence="13" key="1">
    <citation type="submission" date="2009-12" db="EMBL/GenBank/DDBJ databases">
        <title>The Genome Sequence of Anolis carolinensis (Green Anole Lizard).</title>
        <authorList>
            <consortium name="The Genome Sequencing Platform"/>
            <person name="Di Palma F."/>
            <person name="Alfoldi J."/>
            <person name="Heiman D."/>
            <person name="Young S."/>
            <person name="Grabherr M."/>
            <person name="Johnson J."/>
            <person name="Lander E.S."/>
            <person name="Lindblad-Toh K."/>
        </authorList>
    </citation>
    <scope>NUCLEOTIDE SEQUENCE [LARGE SCALE GENOMIC DNA]</scope>
    <source>
        <strain evidence="13">JBL SC #1</strain>
    </source>
</reference>
<proteinExistence type="inferred from homology"/>
<evidence type="ECO:0000256" key="5">
    <source>
        <dbReference type="ARBA" id="ARBA00022771"/>
    </source>
</evidence>
<keyword evidence="6" id="KW-0862">Zinc</keyword>
<dbReference type="InterPro" id="IPR001841">
    <property type="entry name" value="Znf_RING"/>
</dbReference>
<dbReference type="AlphaFoldDB" id="L7MZU5"/>
<name>L7MZU5_ANOCA</name>
<dbReference type="HOGENOM" id="CLU_013137_7_6_1"/>
<dbReference type="InterPro" id="IPR017907">
    <property type="entry name" value="Znf_RING_CS"/>
</dbReference>
<dbReference type="PROSITE" id="PS50188">
    <property type="entry name" value="B302_SPRY"/>
    <property type="match status" value="1"/>
</dbReference>
<dbReference type="eggNOG" id="KOG2177">
    <property type="taxonomic scope" value="Eukaryota"/>
</dbReference>
<dbReference type="InterPro" id="IPR013320">
    <property type="entry name" value="ConA-like_dom_sf"/>
</dbReference>
<dbReference type="InParanoid" id="L7MZU5"/>
<dbReference type="Gene3D" id="2.60.120.920">
    <property type="match status" value="1"/>
</dbReference>
<dbReference type="SMART" id="SM00589">
    <property type="entry name" value="PRY"/>
    <property type="match status" value="1"/>
</dbReference>
<comment type="function">
    <text evidence="8">Neurotoxin that produces dose-dependent hypolocomotion and hyperalgesia in mice. May directly act on the central nervous system, as it is 6500-fold more potent when administered intracerebroventricularly than intraperitoneal.</text>
</comment>
<dbReference type="InterPro" id="IPR003877">
    <property type="entry name" value="SPRY_dom"/>
</dbReference>
<dbReference type="Proteomes" id="UP000001646">
    <property type="component" value="Unplaced"/>
</dbReference>
<dbReference type="PANTHER" id="PTHR25465">
    <property type="entry name" value="B-BOX DOMAIN CONTAINING"/>
    <property type="match status" value="1"/>
</dbReference>
<dbReference type="InterPro" id="IPR051051">
    <property type="entry name" value="E3_ubiq-ligase_TRIM/RNF"/>
</dbReference>
<dbReference type="Gene3D" id="3.30.40.10">
    <property type="entry name" value="Zinc/RING finger domain, C3HC4 (zinc finger)"/>
    <property type="match status" value="1"/>
</dbReference>
<evidence type="ECO:0000256" key="10">
    <source>
        <dbReference type="SAM" id="MobiDB-lite"/>
    </source>
</evidence>
<dbReference type="PROSITE" id="PS00518">
    <property type="entry name" value="ZF_RING_1"/>
    <property type="match status" value="1"/>
</dbReference>
<evidence type="ECO:0000256" key="8">
    <source>
        <dbReference type="ARBA" id="ARBA00034460"/>
    </source>
</evidence>
<evidence type="ECO:0000313" key="14">
    <source>
        <dbReference type="Proteomes" id="UP000001646"/>
    </source>
</evidence>
<dbReference type="PANTHER" id="PTHR25465:SF41">
    <property type="entry name" value="E3 UBIQUITIN-PROTEIN LIGASE RNF135"/>
    <property type="match status" value="1"/>
</dbReference>
<dbReference type="InterPro" id="IPR043136">
    <property type="entry name" value="B30.2/SPRY_sf"/>
</dbReference>
<evidence type="ECO:0000256" key="6">
    <source>
        <dbReference type="ARBA" id="ARBA00022833"/>
    </source>
</evidence>
<evidence type="ECO:0000256" key="3">
    <source>
        <dbReference type="ARBA" id="ARBA00022699"/>
    </source>
</evidence>
<evidence type="ECO:0000256" key="2">
    <source>
        <dbReference type="ARBA" id="ARBA00022588"/>
    </source>
</evidence>
<keyword evidence="3" id="KW-0800">Toxin</keyword>
<evidence type="ECO:0000256" key="4">
    <source>
        <dbReference type="ARBA" id="ARBA00022723"/>
    </source>
</evidence>
<evidence type="ECO:0000259" key="11">
    <source>
        <dbReference type="PROSITE" id="PS50089"/>
    </source>
</evidence>
<feature type="compositionally biased region" description="Low complexity" evidence="10">
    <location>
        <begin position="335"/>
        <end position="350"/>
    </location>
</feature>
<dbReference type="GO" id="GO:0008270">
    <property type="term" value="F:zinc ion binding"/>
    <property type="evidence" value="ECO:0007669"/>
    <property type="project" value="UniProtKB-KW"/>
</dbReference>
<feature type="region of interest" description="Disordered" evidence="10">
    <location>
        <begin position="308"/>
        <end position="358"/>
    </location>
</feature>
<reference evidence="13" key="3">
    <citation type="submission" date="2025-09" db="UniProtKB">
        <authorList>
            <consortium name="Ensembl"/>
        </authorList>
    </citation>
    <scope>IDENTIFICATION</scope>
</reference>
<dbReference type="Pfam" id="PF00622">
    <property type="entry name" value="SPRY"/>
    <property type="match status" value="1"/>
</dbReference>
<dbReference type="Ensembl" id="ENSACAT00000009623.3">
    <property type="protein sequence ID" value="ENSACAP00000009427.3"/>
    <property type="gene ID" value="ENSACAG00000009640.3"/>
</dbReference>
<dbReference type="PRINTS" id="PR01407">
    <property type="entry name" value="BUTYPHLNCDUF"/>
</dbReference>
<dbReference type="GO" id="GO:0005737">
    <property type="term" value="C:cytoplasm"/>
    <property type="evidence" value="ECO:0007669"/>
    <property type="project" value="UniProtKB-SubCell"/>
</dbReference>
<dbReference type="Bgee" id="ENSACAG00000009640">
    <property type="expression patterns" value="Expressed in lung and 8 other cell types or tissues"/>
</dbReference>
<keyword evidence="7" id="KW-0391">Immunity</keyword>
<keyword evidence="5 9" id="KW-0863">Zinc-finger</keyword>
<dbReference type="SUPFAM" id="SSF49899">
    <property type="entry name" value="Concanavalin A-like lectins/glucanases"/>
    <property type="match status" value="1"/>
</dbReference>
<evidence type="ECO:0000313" key="13">
    <source>
        <dbReference type="Ensembl" id="ENSACAP00000009427.3"/>
    </source>
</evidence>
<feature type="compositionally biased region" description="Polar residues" evidence="10">
    <location>
        <begin position="308"/>
        <end position="327"/>
    </location>
</feature>
<feature type="domain" description="B30.2/SPRY" evidence="12">
    <location>
        <begin position="359"/>
        <end position="550"/>
    </location>
</feature>
<dbReference type="STRING" id="28377.ENSACAP00000009427"/>
<evidence type="ECO:0000259" key="12">
    <source>
        <dbReference type="PROSITE" id="PS50188"/>
    </source>
</evidence>
<evidence type="ECO:0000256" key="1">
    <source>
        <dbReference type="ARBA" id="ARBA00009651"/>
    </source>
</evidence>